<evidence type="ECO:0000256" key="1">
    <source>
        <dbReference type="ARBA" id="ARBA00010617"/>
    </source>
</evidence>
<dbReference type="EMBL" id="UINC01105533">
    <property type="protein sequence ID" value="SVC69534.1"/>
    <property type="molecule type" value="Genomic_DNA"/>
</dbReference>
<dbReference type="Pfam" id="PF00067">
    <property type="entry name" value="p450"/>
    <property type="match status" value="1"/>
</dbReference>
<sequence>LPLGVIANQLGAPMEDLPLFRKWTDAFIGNLSQQLDRKGLLQAARDMVEFQHYFVDRMNERRDSPKDDILSKIVNASIDGEKPLEDAECLSMISQILVAGNETTSASLTEGIWLLIQNPDQYELLRSNLSADMISRFVEETLRISSPSSNMFRRANSDVQMHGVTIPENSILFARFASANQDGDQFPEPEKFNLMRDNLKEQVAFGKGVHHCLGAALSRREMNIGFKAVLERMKNFRLADSANEPSFSINALLHGPTGLDLSFDKVQENKA</sequence>
<dbReference type="PRINTS" id="PR00359">
    <property type="entry name" value="BP450"/>
</dbReference>
<dbReference type="PROSITE" id="PS00086">
    <property type="entry name" value="CYTOCHROME_P450"/>
    <property type="match status" value="1"/>
</dbReference>
<dbReference type="PANTHER" id="PTHR46696:SF1">
    <property type="entry name" value="CYTOCHROME P450 YJIB-RELATED"/>
    <property type="match status" value="1"/>
</dbReference>
<accession>A0A382P817</accession>
<dbReference type="GO" id="GO:0005506">
    <property type="term" value="F:iron ion binding"/>
    <property type="evidence" value="ECO:0007669"/>
    <property type="project" value="InterPro"/>
</dbReference>
<protein>
    <recommendedName>
        <fullName evidence="3">Cytochrome P450</fullName>
    </recommendedName>
</protein>
<name>A0A382P817_9ZZZZ</name>
<reference evidence="2" key="1">
    <citation type="submission" date="2018-05" db="EMBL/GenBank/DDBJ databases">
        <authorList>
            <person name="Lanie J.A."/>
            <person name="Ng W.-L."/>
            <person name="Kazmierczak K.M."/>
            <person name="Andrzejewski T.M."/>
            <person name="Davidsen T.M."/>
            <person name="Wayne K.J."/>
            <person name="Tettelin H."/>
            <person name="Glass J.I."/>
            <person name="Rusch D."/>
            <person name="Podicherti R."/>
            <person name="Tsui H.-C.T."/>
            <person name="Winkler M.E."/>
        </authorList>
    </citation>
    <scope>NUCLEOTIDE SEQUENCE</scope>
</reference>
<dbReference type="InterPro" id="IPR017972">
    <property type="entry name" value="Cyt_P450_CS"/>
</dbReference>
<dbReference type="InterPro" id="IPR001128">
    <property type="entry name" value="Cyt_P450"/>
</dbReference>
<dbReference type="SUPFAM" id="SSF48264">
    <property type="entry name" value="Cytochrome P450"/>
    <property type="match status" value="1"/>
</dbReference>
<dbReference type="InterPro" id="IPR036396">
    <property type="entry name" value="Cyt_P450_sf"/>
</dbReference>
<dbReference type="InterPro" id="IPR002397">
    <property type="entry name" value="Cyt_P450_B"/>
</dbReference>
<dbReference type="PANTHER" id="PTHR46696">
    <property type="entry name" value="P450, PUTATIVE (EUROFUNG)-RELATED"/>
    <property type="match status" value="1"/>
</dbReference>
<dbReference type="GO" id="GO:0004497">
    <property type="term" value="F:monooxygenase activity"/>
    <property type="evidence" value="ECO:0007669"/>
    <property type="project" value="InterPro"/>
</dbReference>
<proteinExistence type="inferred from homology"/>
<evidence type="ECO:0000313" key="2">
    <source>
        <dbReference type="EMBL" id="SVC69534.1"/>
    </source>
</evidence>
<dbReference type="GO" id="GO:0020037">
    <property type="term" value="F:heme binding"/>
    <property type="evidence" value="ECO:0007669"/>
    <property type="project" value="InterPro"/>
</dbReference>
<gene>
    <name evidence="2" type="ORF">METZ01_LOCUS322388</name>
</gene>
<dbReference type="PRINTS" id="PR00385">
    <property type="entry name" value="P450"/>
</dbReference>
<evidence type="ECO:0008006" key="3">
    <source>
        <dbReference type="Google" id="ProtNLM"/>
    </source>
</evidence>
<comment type="similarity">
    <text evidence="1">Belongs to the cytochrome P450 family.</text>
</comment>
<feature type="non-terminal residue" evidence="2">
    <location>
        <position position="1"/>
    </location>
</feature>
<organism evidence="2">
    <name type="scientific">marine metagenome</name>
    <dbReference type="NCBI Taxonomy" id="408172"/>
    <lineage>
        <taxon>unclassified sequences</taxon>
        <taxon>metagenomes</taxon>
        <taxon>ecological metagenomes</taxon>
    </lineage>
</organism>
<dbReference type="Gene3D" id="1.10.630.10">
    <property type="entry name" value="Cytochrome P450"/>
    <property type="match status" value="1"/>
</dbReference>
<dbReference type="GO" id="GO:0016705">
    <property type="term" value="F:oxidoreductase activity, acting on paired donors, with incorporation or reduction of molecular oxygen"/>
    <property type="evidence" value="ECO:0007669"/>
    <property type="project" value="InterPro"/>
</dbReference>
<dbReference type="AlphaFoldDB" id="A0A382P817"/>